<keyword evidence="4" id="KW-0460">Magnesium</keyword>
<keyword evidence="9" id="KW-1185">Reference proteome</keyword>
<evidence type="ECO:0000313" key="8">
    <source>
        <dbReference type="EMBL" id="AFN83242.1"/>
    </source>
</evidence>
<gene>
    <name evidence="8" type="ordered locus">EROM_061510</name>
</gene>
<evidence type="ECO:0000259" key="6">
    <source>
        <dbReference type="Pfam" id="PF03828"/>
    </source>
</evidence>
<evidence type="ECO:0000256" key="5">
    <source>
        <dbReference type="SAM" id="MobiDB-lite"/>
    </source>
</evidence>
<dbReference type="GO" id="GO:0046872">
    <property type="term" value="F:metal ion binding"/>
    <property type="evidence" value="ECO:0007669"/>
    <property type="project" value="UniProtKB-KW"/>
</dbReference>
<dbReference type="GeneID" id="20521548"/>
<dbReference type="Gene3D" id="3.30.460.10">
    <property type="entry name" value="Beta Polymerase, domain 2"/>
    <property type="match status" value="1"/>
</dbReference>
<dbReference type="Pfam" id="PF03828">
    <property type="entry name" value="PAP_assoc"/>
    <property type="match status" value="1"/>
</dbReference>
<dbReference type="CDD" id="cd05402">
    <property type="entry name" value="NT_PAP_TUTase"/>
    <property type="match status" value="1"/>
</dbReference>
<dbReference type="EMBL" id="CP003523">
    <property type="protein sequence ID" value="AFN83242.1"/>
    <property type="molecule type" value="Genomic_DNA"/>
</dbReference>
<feature type="domain" description="Poly(A) RNA polymerase mitochondrial-like central palm" evidence="7">
    <location>
        <begin position="43"/>
        <end position="177"/>
    </location>
</feature>
<keyword evidence="3" id="KW-0479">Metal-binding</keyword>
<feature type="region of interest" description="Disordered" evidence="5">
    <location>
        <begin position="1"/>
        <end position="24"/>
    </location>
</feature>
<feature type="compositionally biased region" description="Basic and acidic residues" evidence="5">
    <location>
        <begin position="1"/>
        <end position="19"/>
    </location>
</feature>
<comment type="similarity">
    <text evidence="1">Belongs to the DNA polymerase type-B-like family.</text>
</comment>
<dbReference type="Gene3D" id="1.10.1410.10">
    <property type="match status" value="1"/>
</dbReference>
<dbReference type="PANTHER" id="PTHR23092">
    <property type="entry name" value="POLY(A) RNA POLYMERASE"/>
    <property type="match status" value="1"/>
</dbReference>
<evidence type="ECO:0000256" key="1">
    <source>
        <dbReference type="ARBA" id="ARBA00008593"/>
    </source>
</evidence>
<dbReference type="KEGG" id="ero:EROM_061510"/>
<accession>I7AS60</accession>
<dbReference type="GO" id="GO:1990817">
    <property type="term" value="F:poly(A) RNA polymerase activity"/>
    <property type="evidence" value="ECO:0007669"/>
    <property type="project" value="UniProtKB-EC"/>
</dbReference>
<proteinExistence type="inferred from homology"/>
<evidence type="ECO:0000256" key="4">
    <source>
        <dbReference type="ARBA" id="ARBA00022842"/>
    </source>
</evidence>
<name>I7AS60_ENCRO</name>
<dbReference type="GO" id="GO:0005730">
    <property type="term" value="C:nucleolus"/>
    <property type="evidence" value="ECO:0007669"/>
    <property type="project" value="TreeGrafter"/>
</dbReference>
<sequence length="355" mass="40786">MSIKPTRDSKARIGSKDHAPSSLGSLLDTSKSSVSLGNLEKLDLELLQLYQELAPTQIEINSRTYIFERIKKVIVREFPNADVMPFGSHTTGLIIPSSDIDINIQLGTNTDKEYSNKYLSKIRSLMMGVSFIKKETLFHIKKCKIPILKFRDRIFGFRIDISVNQPNGVEAAKFVRYTLKEYPYMRVFAILLKHFLTIRNQSDAATGGLNSYSQFLLLLSFFQLHPLVQEGQVSPLKNIGVLFMDFFQYYGCSFPYKIARISVNKVGYVKNNTKTLSIEDPTDPECDVAAVCRNSQLILEIFRYAYRSMNAALKMKIPAQKSLASLWFRKETESIRQREEIGRIYRKKILKHHKK</sequence>
<feature type="domain" description="PAP-associated" evidence="6">
    <location>
        <begin position="238"/>
        <end position="284"/>
    </location>
</feature>
<dbReference type="GO" id="GO:0031499">
    <property type="term" value="C:TRAMP complex"/>
    <property type="evidence" value="ECO:0007669"/>
    <property type="project" value="TreeGrafter"/>
</dbReference>
<dbReference type="HOGENOM" id="CLU_013572_0_0_1"/>
<dbReference type="InterPro" id="IPR045862">
    <property type="entry name" value="Trf4-like"/>
</dbReference>
<evidence type="ECO:0000259" key="7">
    <source>
        <dbReference type="Pfam" id="PF22600"/>
    </source>
</evidence>
<dbReference type="GO" id="GO:0043634">
    <property type="term" value="P:polyadenylation-dependent ncRNA catabolic process"/>
    <property type="evidence" value="ECO:0007669"/>
    <property type="project" value="TreeGrafter"/>
</dbReference>
<protein>
    <recommendedName>
        <fullName evidence="2">polynucleotide adenylyltransferase</fullName>
        <ecNumber evidence="2">2.7.7.19</ecNumber>
    </recommendedName>
</protein>
<dbReference type="InterPro" id="IPR043519">
    <property type="entry name" value="NT_sf"/>
</dbReference>
<dbReference type="InterPro" id="IPR054708">
    <property type="entry name" value="MTPAP-like_central"/>
</dbReference>
<dbReference type="GO" id="GO:0031123">
    <property type="term" value="P:RNA 3'-end processing"/>
    <property type="evidence" value="ECO:0007669"/>
    <property type="project" value="TreeGrafter"/>
</dbReference>
<evidence type="ECO:0000313" key="9">
    <source>
        <dbReference type="Proteomes" id="UP000010094"/>
    </source>
</evidence>
<dbReference type="RefSeq" id="XP_009264739.1">
    <property type="nucleotide sequence ID" value="XM_009266464.1"/>
</dbReference>
<dbReference type="EC" id="2.7.7.19" evidence="2"/>
<dbReference type="GO" id="GO:0003729">
    <property type="term" value="F:mRNA binding"/>
    <property type="evidence" value="ECO:0007669"/>
    <property type="project" value="TreeGrafter"/>
</dbReference>
<dbReference type="VEuPathDB" id="MicrosporidiaDB:EROM_061510"/>
<dbReference type="GO" id="GO:0010605">
    <property type="term" value="P:negative regulation of macromolecule metabolic process"/>
    <property type="evidence" value="ECO:0007669"/>
    <property type="project" value="UniProtKB-ARBA"/>
</dbReference>
<evidence type="ECO:0000256" key="3">
    <source>
        <dbReference type="ARBA" id="ARBA00022723"/>
    </source>
</evidence>
<dbReference type="AlphaFoldDB" id="I7AS60"/>
<evidence type="ECO:0000256" key="2">
    <source>
        <dbReference type="ARBA" id="ARBA00012388"/>
    </source>
</evidence>
<dbReference type="SUPFAM" id="SSF81301">
    <property type="entry name" value="Nucleotidyltransferase"/>
    <property type="match status" value="1"/>
</dbReference>
<dbReference type="Proteomes" id="UP000010094">
    <property type="component" value="Chromosome VI"/>
</dbReference>
<dbReference type="Pfam" id="PF22600">
    <property type="entry name" value="MTPAP-like_central"/>
    <property type="match status" value="1"/>
</dbReference>
<dbReference type="OrthoDB" id="273917at2759"/>
<dbReference type="SUPFAM" id="SSF81631">
    <property type="entry name" value="PAP/OAS1 substrate-binding domain"/>
    <property type="match status" value="1"/>
</dbReference>
<organism evidence="8 9">
    <name type="scientific">Encephalitozoon romaleae (strain SJ-2008)</name>
    <name type="common">Microsporidian parasite</name>
    <dbReference type="NCBI Taxonomy" id="1178016"/>
    <lineage>
        <taxon>Eukaryota</taxon>
        <taxon>Fungi</taxon>
        <taxon>Fungi incertae sedis</taxon>
        <taxon>Microsporidia</taxon>
        <taxon>Unikaryonidae</taxon>
        <taxon>Encephalitozoon</taxon>
    </lineage>
</organism>
<dbReference type="InterPro" id="IPR002058">
    <property type="entry name" value="PAP_assoc"/>
</dbReference>
<dbReference type="PANTHER" id="PTHR23092:SF15">
    <property type="entry name" value="INACTIVE NON-CANONICAL POLY(A) RNA POLYMERASE PROTEIN TRF4-2-RELATED"/>
    <property type="match status" value="1"/>
</dbReference>
<reference evidence="8 9" key="1">
    <citation type="journal article" date="2012" name="Proc. Natl. Acad. Sci. U.S.A.">
        <title>Gain and loss of multiple functionally related, horizontally transferred genes in the reduced genomes of two microsporidian parasites.</title>
        <authorList>
            <person name="Pombert J.-F."/>
            <person name="Selman M."/>
            <person name="Burki F."/>
            <person name="Bardell F.T."/>
            <person name="Farinelli L."/>
            <person name="Solter L.F."/>
            <person name="Whitman D.W."/>
            <person name="Weiss L.M."/>
            <person name="Corradi N."/>
            <person name="Keeling P.J."/>
        </authorList>
    </citation>
    <scope>NUCLEOTIDE SEQUENCE [LARGE SCALE GENOMIC DNA]</scope>
    <source>
        <strain evidence="8 9">SJ-2008</strain>
    </source>
</reference>